<evidence type="ECO:0000313" key="9">
    <source>
        <dbReference type="EMBL" id="TBN58601.1"/>
    </source>
</evidence>
<dbReference type="GO" id="GO:0005886">
    <property type="term" value="C:plasma membrane"/>
    <property type="evidence" value="ECO:0007669"/>
    <property type="project" value="UniProtKB-SubCell"/>
</dbReference>
<dbReference type="InterPro" id="IPR051258">
    <property type="entry name" value="Diverse_Substrate_Transporter"/>
</dbReference>
<organism evidence="9 10">
    <name type="scientific">Glaciihabitans arcticus</name>
    <dbReference type="NCBI Taxonomy" id="2668039"/>
    <lineage>
        <taxon>Bacteria</taxon>
        <taxon>Bacillati</taxon>
        <taxon>Actinomycetota</taxon>
        <taxon>Actinomycetes</taxon>
        <taxon>Micrococcales</taxon>
        <taxon>Microbacteriaceae</taxon>
        <taxon>Glaciihabitans</taxon>
    </lineage>
</organism>
<evidence type="ECO:0000256" key="1">
    <source>
        <dbReference type="ARBA" id="ARBA00004651"/>
    </source>
</evidence>
<reference evidence="10" key="1">
    <citation type="submission" date="2019-02" db="EMBL/GenBank/DDBJ databases">
        <title>Glaciihabitans arcticus sp. nov., a psychrotolerant bacterium isolated from polar soil.</title>
        <authorList>
            <person name="Dahal R.H."/>
        </authorList>
    </citation>
    <scope>NUCLEOTIDE SEQUENCE [LARGE SCALE GENOMIC DNA]</scope>
    <source>
        <strain evidence="10">RP-3-7</strain>
    </source>
</reference>
<keyword evidence="3" id="KW-1003">Cell membrane</keyword>
<keyword evidence="4 7" id="KW-0812">Transmembrane</keyword>
<comment type="caution">
    <text evidence="9">The sequence shown here is derived from an EMBL/GenBank/DDBJ whole genome shotgun (WGS) entry which is preliminary data.</text>
</comment>
<dbReference type="InterPro" id="IPR000620">
    <property type="entry name" value="EamA_dom"/>
</dbReference>
<proteinExistence type="inferred from homology"/>
<feature type="domain" description="EamA" evidence="8">
    <location>
        <begin position="104"/>
        <end position="235"/>
    </location>
</feature>
<evidence type="ECO:0000256" key="7">
    <source>
        <dbReference type="SAM" id="Phobius"/>
    </source>
</evidence>
<gene>
    <name evidence="9" type="ORF">EYE40_08850</name>
</gene>
<feature type="transmembrane region" description="Helical" evidence="7">
    <location>
        <begin position="77"/>
        <end position="97"/>
    </location>
</feature>
<dbReference type="PANTHER" id="PTHR42920">
    <property type="entry name" value="OS03G0707200 PROTEIN-RELATED"/>
    <property type="match status" value="1"/>
</dbReference>
<dbReference type="AlphaFoldDB" id="A0A4Q9GUX9"/>
<comment type="similarity">
    <text evidence="2">Belongs to the EamA transporter family.</text>
</comment>
<keyword evidence="6 7" id="KW-0472">Membrane</keyword>
<evidence type="ECO:0000259" key="8">
    <source>
        <dbReference type="Pfam" id="PF00892"/>
    </source>
</evidence>
<dbReference type="EMBL" id="SISG01000001">
    <property type="protein sequence ID" value="TBN58601.1"/>
    <property type="molecule type" value="Genomic_DNA"/>
</dbReference>
<name>A0A4Q9GUX9_9MICO</name>
<evidence type="ECO:0000256" key="6">
    <source>
        <dbReference type="ARBA" id="ARBA00023136"/>
    </source>
</evidence>
<feature type="transmembrane region" description="Helical" evidence="7">
    <location>
        <begin position="29"/>
        <end position="47"/>
    </location>
</feature>
<sequence>MVTLRLVFSAAILLAVARPRLRGIPGRSWVIITVFGLVLGSMNLLFYEAISRIDLGAAVTIEVLGPLVLSVIVARRAIAWLWAVLAFAGVALLGSGGFHDLDLVGVLFALGAAVTWALYILSSRRTGEIIEGLGGLAIAMAIGALAVLPFGIAQAGATLLHPAVLGLGAAVALLSSAIPYALELIALRRISAATFSVLMATSPGIATLAGFLILQQHIGWLEAGGIALVICASIGAVRMRERREPEAAVIEEAPA</sequence>
<feature type="transmembrane region" description="Helical" evidence="7">
    <location>
        <begin position="159"/>
        <end position="182"/>
    </location>
</feature>
<dbReference type="Pfam" id="PF00892">
    <property type="entry name" value="EamA"/>
    <property type="match status" value="1"/>
</dbReference>
<feature type="transmembrane region" description="Helical" evidence="7">
    <location>
        <begin position="103"/>
        <end position="121"/>
    </location>
</feature>
<dbReference type="InterPro" id="IPR037185">
    <property type="entry name" value="EmrE-like"/>
</dbReference>
<evidence type="ECO:0000256" key="5">
    <source>
        <dbReference type="ARBA" id="ARBA00022989"/>
    </source>
</evidence>
<accession>A0A4Q9GUX9</accession>
<protein>
    <submittedName>
        <fullName evidence="9">EamA family transporter</fullName>
    </submittedName>
</protein>
<evidence type="ECO:0000256" key="4">
    <source>
        <dbReference type="ARBA" id="ARBA00022692"/>
    </source>
</evidence>
<keyword evidence="5 7" id="KW-1133">Transmembrane helix</keyword>
<dbReference type="SUPFAM" id="SSF103481">
    <property type="entry name" value="Multidrug resistance efflux transporter EmrE"/>
    <property type="match status" value="1"/>
</dbReference>
<evidence type="ECO:0000256" key="2">
    <source>
        <dbReference type="ARBA" id="ARBA00007362"/>
    </source>
</evidence>
<dbReference type="PANTHER" id="PTHR42920:SF24">
    <property type="entry name" value="AROMATIC AMINO ACID EXPORTER YDDG"/>
    <property type="match status" value="1"/>
</dbReference>
<evidence type="ECO:0000256" key="3">
    <source>
        <dbReference type="ARBA" id="ARBA00022475"/>
    </source>
</evidence>
<feature type="transmembrane region" description="Helical" evidence="7">
    <location>
        <begin position="220"/>
        <end position="237"/>
    </location>
</feature>
<dbReference type="Proteomes" id="UP000294194">
    <property type="component" value="Unassembled WGS sequence"/>
</dbReference>
<evidence type="ECO:0000313" key="10">
    <source>
        <dbReference type="Proteomes" id="UP000294194"/>
    </source>
</evidence>
<comment type="subcellular location">
    <subcellularLocation>
        <location evidence="1">Cell membrane</location>
        <topology evidence="1">Multi-pass membrane protein</topology>
    </subcellularLocation>
</comment>
<feature type="transmembrane region" description="Helical" evidence="7">
    <location>
        <begin position="194"/>
        <end position="214"/>
    </location>
</feature>
<feature type="transmembrane region" description="Helical" evidence="7">
    <location>
        <begin position="133"/>
        <end position="153"/>
    </location>
</feature>
<keyword evidence="10" id="KW-1185">Reference proteome</keyword>